<dbReference type="EMBL" id="KB007805">
    <property type="protein sequence ID" value="ELR25052.1"/>
    <property type="molecule type" value="Genomic_DNA"/>
</dbReference>
<comment type="function">
    <text evidence="3">May catalyze the cis-trans isomerization of proline imidic peptide bonds in oligopeptides thereby assisting the folding of proteins. May also function as a chaperone, playing a role in intracellular transport of proteins. May also have a protein ubiquitin ligase activity acting as an E3 ubiquitin protein ligase or as a ubiquitin-ubiquitin ligase promoting elongation of ubiquitin chains on proteins.</text>
</comment>
<keyword evidence="9 15" id="KW-0413">Isomerase</keyword>
<dbReference type="InterPro" id="IPR029000">
    <property type="entry name" value="Cyclophilin-like_dom_sf"/>
</dbReference>
<dbReference type="Gene3D" id="3.30.40.10">
    <property type="entry name" value="Zinc/RING finger domain, C3HC4 (zinc finger)"/>
    <property type="match status" value="2"/>
</dbReference>
<evidence type="ECO:0000256" key="5">
    <source>
        <dbReference type="ARBA" id="ARBA00007930"/>
    </source>
</evidence>
<dbReference type="PROSITE" id="PS50072">
    <property type="entry name" value="CSA_PPIASE_2"/>
    <property type="match status" value="1"/>
</dbReference>
<feature type="domain" description="PPIase cyclophilin-type" evidence="13">
    <location>
        <begin position="289"/>
        <end position="436"/>
    </location>
</feature>
<dbReference type="InterPro" id="IPR020892">
    <property type="entry name" value="Cyclophilin-type_PPIase_CS"/>
</dbReference>
<dbReference type="GO" id="GO:0061630">
    <property type="term" value="F:ubiquitin protein ligase activity"/>
    <property type="evidence" value="ECO:0007669"/>
    <property type="project" value="UniProtKB-EC"/>
</dbReference>
<keyword evidence="11" id="KW-0175">Coiled coil</keyword>
<reference evidence="15 16" key="1">
    <citation type="journal article" date="2013" name="Genome Biol.">
        <title>Genome of Acanthamoeba castellanii highlights extensive lateral gene transfer and early evolution of tyrosine kinase signaling.</title>
        <authorList>
            <person name="Clarke M."/>
            <person name="Lohan A.J."/>
            <person name="Liu B."/>
            <person name="Lagkouvardos I."/>
            <person name="Roy S."/>
            <person name="Zafar N."/>
            <person name="Bertelli C."/>
            <person name="Schilde C."/>
            <person name="Kianianmomeni A."/>
            <person name="Burglin T.R."/>
            <person name="Frech C."/>
            <person name="Turcotte B."/>
            <person name="Kopec K.O."/>
            <person name="Synnott J.M."/>
            <person name="Choo C."/>
            <person name="Paponov I."/>
            <person name="Finkler A."/>
            <person name="Soon Heng Tan C."/>
            <person name="Hutchins A.P."/>
            <person name="Weinmeier T."/>
            <person name="Rattei T."/>
            <person name="Chu J.S."/>
            <person name="Gimenez G."/>
            <person name="Irimia M."/>
            <person name="Rigden D.J."/>
            <person name="Fitzpatrick D.A."/>
            <person name="Lorenzo-Morales J."/>
            <person name="Bateman A."/>
            <person name="Chiu C.H."/>
            <person name="Tang P."/>
            <person name="Hegemann P."/>
            <person name="Fromm H."/>
            <person name="Raoult D."/>
            <person name="Greub G."/>
            <person name="Miranda-Saavedra D."/>
            <person name="Chen N."/>
            <person name="Nash P."/>
            <person name="Ginger M.L."/>
            <person name="Horn M."/>
            <person name="Schaap P."/>
            <person name="Caler L."/>
            <person name="Loftus B."/>
        </authorList>
    </citation>
    <scope>NUCLEOTIDE SEQUENCE [LARGE SCALE GENOMIC DNA]</scope>
    <source>
        <strain evidence="15 16">Neff</strain>
    </source>
</reference>
<evidence type="ECO:0000313" key="15">
    <source>
        <dbReference type="EMBL" id="ELR25052.1"/>
    </source>
</evidence>
<dbReference type="PANTHER" id="PTHR45625:SF1">
    <property type="entry name" value="RING-TYPE E3 UBIQUITIN-PROTEIN LIGASE PPIL2"/>
    <property type="match status" value="1"/>
</dbReference>
<evidence type="ECO:0000256" key="7">
    <source>
        <dbReference type="ARBA" id="ARBA00022786"/>
    </source>
</evidence>
<dbReference type="SUPFAM" id="SSF50891">
    <property type="entry name" value="Cyclophilin-like"/>
    <property type="match status" value="1"/>
</dbReference>
<dbReference type="SMART" id="SM00504">
    <property type="entry name" value="Ubox"/>
    <property type="match status" value="1"/>
</dbReference>
<gene>
    <name evidence="15" type="ORF">ACA1_287510</name>
</gene>
<feature type="compositionally biased region" description="Low complexity" evidence="12">
    <location>
        <begin position="228"/>
        <end position="249"/>
    </location>
</feature>
<evidence type="ECO:0000256" key="3">
    <source>
        <dbReference type="ARBA" id="ARBA00003697"/>
    </source>
</evidence>
<comment type="subcellular location">
    <subcellularLocation>
        <location evidence="4">Nucleus</location>
    </subcellularLocation>
</comment>
<dbReference type="GeneID" id="14926092"/>
<dbReference type="GO" id="GO:0000209">
    <property type="term" value="P:protein polyubiquitination"/>
    <property type="evidence" value="ECO:0007669"/>
    <property type="project" value="TreeGrafter"/>
</dbReference>
<evidence type="ECO:0000256" key="1">
    <source>
        <dbReference type="ARBA" id="ARBA00000900"/>
    </source>
</evidence>
<dbReference type="GO" id="GO:0006457">
    <property type="term" value="P:protein folding"/>
    <property type="evidence" value="ECO:0007669"/>
    <property type="project" value="InterPro"/>
</dbReference>
<comment type="catalytic activity">
    <reaction evidence="2">
        <text>[protein]-peptidylproline (omega=180) = [protein]-peptidylproline (omega=0)</text>
        <dbReference type="Rhea" id="RHEA:16237"/>
        <dbReference type="Rhea" id="RHEA-COMP:10747"/>
        <dbReference type="Rhea" id="RHEA-COMP:10748"/>
        <dbReference type="ChEBI" id="CHEBI:83833"/>
        <dbReference type="ChEBI" id="CHEBI:83834"/>
        <dbReference type="EC" id="5.2.1.8"/>
    </reaction>
</comment>
<dbReference type="Pfam" id="PF04641">
    <property type="entry name" value="Rtf2"/>
    <property type="match status" value="1"/>
</dbReference>
<dbReference type="GO" id="GO:0003755">
    <property type="term" value="F:peptidyl-prolyl cis-trans isomerase activity"/>
    <property type="evidence" value="ECO:0007669"/>
    <property type="project" value="UniProtKB-KW"/>
</dbReference>
<keyword evidence="6" id="KW-0808">Transferase</keyword>
<feature type="region of interest" description="Disordered" evidence="12">
    <location>
        <begin position="510"/>
        <end position="555"/>
    </location>
</feature>
<dbReference type="VEuPathDB" id="AmoebaDB:ACA1_287510"/>
<evidence type="ECO:0000256" key="8">
    <source>
        <dbReference type="ARBA" id="ARBA00023110"/>
    </source>
</evidence>
<evidence type="ECO:0000256" key="11">
    <source>
        <dbReference type="SAM" id="Coils"/>
    </source>
</evidence>
<dbReference type="Gene3D" id="2.40.100.10">
    <property type="entry name" value="Cyclophilin-like"/>
    <property type="match status" value="1"/>
</dbReference>
<name>L8HIM6_ACACF</name>
<keyword evidence="7" id="KW-0833">Ubl conjugation pathway</keyword>
<dbReference type="OrthoDB" id="30774at2759"/>
<dbReference type="GO" id="GO:0071013">
    <property type="term" value="C:catalytic step 2 spliceosome"/>
    <property type="evidence" value="ECO:0007669"/>
    <property type="project" value="TreeGrafter"/>
</dbReference>
<accession>L8HIM6</accession>
<keyword evidence="8" id="KW-0697">Rotamase</keyword>
<dbReference type="KEGG" id="acan:ACA1_287510"/>
<protein>
    <submittedName>
        <fullName evidence="15">Peptidylprolyl isomeraselike 2, putative</fullName>
    </submittedName>
</protein>
<dbReference type="FunFam" id="2.40.100.10:FF:000014">
    <property type="entry name" value="Peptidyl-prolyl cis-trans isomerase cyp65"/>
    <property type="match status" value="1"/>
</dbReference>
<dbReference type="FunFam" id="3.30.40.10:FF:000079">
    <property type="entry name" value="Peptidyl-prolyl cis-trans isomerase 2"/>
    <property type="match status" value="1"/>
</dbReference>
<feature type="coiled-coil region" evidence="11">
    <location>
        <begin position="444"/>
        <end position="471"/>
    </location>
</feature>
<evidence type="ECO:0000256" key="9">
    <source>
        <dbReference type="ARBA" id="ARBA00023235"/>
    </source>
</evidence>
<dbReference type="Proteomes" id="UP000011083">
    <property type="component" value="Unassembled WGS sequence"/>
</dbReference>
<evidence type="ECO:0000259" key="14">
    <source>
        <dbReference type="PROSITE" id="PS51698"/>
    </source>
</evidence>
<comment type="similarity">
    <text evidence="5">Belongs to the cyclophilin-type PPIase family. PPIL2 subfamily.</text>
</comment>
<comment type="catalytic activity">
    <reaction evidence="1">
        <text>S-ubiquitinyl-[E2 ubiquitin-conjugating enzyme]-L-cysteine + [acceptor protein]-L-lysine = [E2 ubiquitin-conjugating enzyme]-L-cysteine + N(6)-ubiquitinyl-[acceptor protein]-L-lysine.</text>
        <dbReference type="EC" id="2.3.2.27"/>
    </reaction>
</comment>
<dbReference type="PANTHER" id="PTHR45625">
    <property type="entry name" value="PEPTIDYL-PROLYL CIS-TRANS ISOMERASE-RELATED"/>
    <property type="match status" value="1"/>
</dbReference>
<evidence type="ECO:0000256" key="10">
    <source>
        <dbReference type="ARBA" id="ARBA00023242"/>
    </source>
</evidence>
<evidence type="ECO:0000313" key="16">
    <source>
        <dbReference type="Proteomes" id="UP000011083"/>
    </source>
</evidence>
<dbReference type="InterPro" id="IPR003613">
    <property type="entry name" value="Ubox_domain"/>
</dbReference>
<dbReference type="InterPro" id="IPR044666">
    <property type="entry name" value="Cyclophilin_A-like"/>
</dbReference>
<dbReference type="CDD" id="cd16663">
    <property type="entry name" value="RING-Ubox_PPIL2"/>
    <property type="match status" value="1"/>
</dbReference>
<dbReference type="Pfam" id="PF00160">
    <property type="entry name" value="Pro_isomerase"/>
    <property type="match status" value="1"/>
</dbReference>
<dbReference type="STRING" id="1257118.L8HIM6"/>
<keyword evidence="16" id="KW-1185">Reference proteome</keyword>
<proteinExistence type="inferred from homology"/>
<dbReference type="InterPro" id="IPR026951">
    <property type="entry name" value="PPIL2_U-box_dom"/>
</dbReference>
<evidence type="ECO:0000256" key="6">
    <source>
        <dbReference type="ARBA" id="ARBA00022679"/>
    </source>
</evidence>
<dbReference type="InterPro" id="IPR013083">
    <property type="entry name" value="Znf_RING/FYVE/PHD"/>
</dbReference>
<dbReference type="RefSeq" id="XP_004357441.1">
    <property type="nucleotide sequence ID" value="XM_004357385.1"/>
</dbReference>
<keyword evidence="10" id="KW-0539">Nucleus</keyword>
<dbReference type="AlphaFoldDB" id="L8HIM6"/>
<sequence>MGRRQGEKIYVTAKEWATEGGGRAANTPQRKGLFKPLPYYCCGISLQPFETPVTTAPEGTVFDILNIMPYIKKFGKHPITGRPITAKDLIRLTFHKNPQGEYMCPITYKAFTDHSHIVFIRTSGQVYSMEAVEQMNIKIKSWNDLITGDPFTRKDIISIQDPNDMQKRNISEFHYVKEGLSLKEEEEEDASKNINAVGTTQKVLAELASKSGKKAQETPAPKKRKVEPTTTSTTTAATATPKPAATAAPEAKKSGASSASFTCAGFVQKATEDDIPIKKTKKKGYVRLHTNLGDLNIELHCDQVPLMCENFLLLAERGFFDNTTFHRLIPGFMIQGGDPTASGTGGKSAWGKPLKDEIAHTLRHSGRGILSMANAGPGTNTSQFFILFKPAHHLDNKHSVFGRVVGGMEVLDLMETVQTDPKDKPRSDIVIKKVSIFVNPFDAELLEEEVKQEAEKEAKDAKEKADMEEFGHWYSNPTGESKQAVFRQGVGKYIHTATLAPYSAKPSRGLGLPAPGAASGAPSTGGAAALGLSLPQVGSKRKSAEGSGRFDFSKW</sequence>
<dbReference type="OMA" id="NFIKHCA"/>
<evidence type="ECO:0000259" key="13">
    <source>
        <dbReference type="PROSITE" id="PS50072"/>
    </source>
</evidence>
<dbReference type="SUPFAM" id="SSF57850">
    <property type="entry name" value="RING/U-box"/>
    <property type="match status" value="1"/>
</dbReference>
<dbReference type="PROSITE" id="PS00170">
    <property type="entry name" value="CSA_PPIASE_1"/>
    <property type="match status" value="1"/>
</dbReference>
<feature type="compositionally biased region" description="Low complexity" evidence="12">
    <location>
        <begin position="510"/>
        <end position="535"/>
    </location>
</feature>
<dbReference type="PROSITE" id="PS51698">
    <property type="entry name" value="U_BOX"/>
    <property type="match status" value="1"/>
</dbReference>
<dbReference type="InterPro" id="IPR002130">
    <property type="entry name" value="Cyclophilin-type_PPIase_dom"/>
</dbReference>
<evidence type="ECO:0000256" key="2">
    <source>
        <dbReference type="ARBA" id="ARBA00000971"/>
    </source>
</evidence>
<dbReference type="PRINTS" id="PR00153">
    <property type="entry name" value="CSAPPISMRASE"/>
</dbReference>
<feature type="domain" description="U-box" evidence="14">
    <location>
        <begin position="35"/>
        <end position="109"/>
    </location>
</feature>
<evidence type="ECO:0000256" key="4">
    <source>
        <dbReference type="ARBA" id="ARBA00004123"/>
    </source>
</evidence>
<dbReference type="CDD" id="cd01923">
    <property type="entry name" value="cyclophilin_RING"/>
    <property type="match status" value="1"/>
</dbReference>
<feature type="region of interest" description="Disordered" evidence="12">
    <location>
        <begin position="209"/>
        <end position="253"/>
    </location>
</feature>
<organism evidence="15 16">
    <name type="scientific">Acanthamoeba castellanii (strain ATCC 30010 / Neff)</name>
    <dbReference type="NCBI Taxonomy" id="1257118"/>
    <lineage>
        <taxon>Eukaryota</taxon>
        <taxon>Amoebozoa</taxon>
        <taxon>Discosea</taxon>
        <taxon>Longamoebia</taxon>
        <taxon>Centramoebida</taxon>
        <taxon>Acanthamoebidae</taxon>
        <taxon>Acanthamoeba</taxon>
    </lineage>
</organism>
<evidence type="ECO:0000256" key="12">
    <source>
        <dbReference type="SAM" id="MobiDB-lite"/>
    </source>
</evidence>